<protein>
    <recommendedName>
        <fullName evidence="3">RanBP2-type domain-containing protein</fullName>
    </recommendedName>
</protein>
<organism evidence="1 2">
    <name type="scientific">Penicillium cosmopolitanum</name>
    <dbReference type="NCBI Taxonomy" id="1131564"/>
    <lineage>
        <taxon>Eukaryota</taxon>
        <taxon>Fungi</taxon>
        <taxon>Dikarya</taxon>
        <taxon>Ascomycota</taxon>
        <taxon>Pezizomycotina</taxon>
        <taxon>Eurotiomycetes</taxon>
        <taxon>Eurotiomycetidae</taxon>
        <taxon>Eurotiales</taxon>
        <taxon>Aspergillaceae</taxon>
        <taxon>Penicillium</taxon>
    </lineage>
</organism>
<dbReference type="EMBL" id="JAPZBU010000006">
    <property type="protein sequence ID" value="KAJ5397556.1"/>
    <property type="molecule type" value="Genomic_DNA"/>
</dbReference>
<keyword evidence="2" id="KW-1185">Reference proteome</keyword>
<name>A0A9W9W324_9EURO</name>
<comment type="caution">
    <text evidence="1">The sequence shown here is derived from an EMBL/GenBank/DDBJ whole genome shotgun (WGS) entry which is preliminary data.</text>
</comment>
<evidence type="ECO:0008006" key="3">
    <source>
        <dbReference type="Google" id="ProtNLM"/>
    </source>
</evidence>
<gene>
    <name evidence="1" type="ORF">N7509_005669</name>
</gene>
<proteinExistence type="predicted"/>
<reference evidence="1" key="1">
    <citation type="submission" date="2022-12" db="EMBL/GenBank/DDBJ databases">
        <authorList>
            <person name="Petersen C."/>
        </authorList>
    </citation>
    <scope>NUCLEOTIDE SEQUENCE</scope>
    <source>
        <strain evidence="1">IBT 29677</strain>
    </source>
</reference>
<dbReference type="GeneID" id="81369286"/>
<dbReference type="RefSeq" id="XP_056489608.1">
    <property type="nucleotide sequence ID" value="XM_056630306.1"/>
</dbReference>
<reference evidence="1" key="2">
    <citation type="journal article" date="2023" name="IMA Fungus">
        <title>Comparative genomic study of the Penicillium genus elucidates a diverse pangenome and 15 lateral gene transfer events.</title>
        <authorList>
            <person name="Petersen C."/>
            <person name="Sorensen T."/>
            <person name="Nielsen M.R."/>
            <person name="Sondergaard T.E."/>
            <person name="Sorensen J.L."/>
            <person name="Fitzpatrick D.A."/>
            <person name="Frisvad J.C."/>
            <person name="Nielsen K.L."/>
        </authorList>
    </citation>
    <scope>NUCLEOTIDE SEQUENCE</scope>
    <source>
        <strain evidence="1">IBT 29677</strain>
    </source>
</reference>
<accession>A0A9W9W324</accession>
<dbReference type="Proteomes" id="UP001147747">
    <property type="component" value="Unassembled WGS sequence"/>
</dbReference>
<evidence type="ECO:0000313" key="1">
    <source>
        <dbReference type="EMBL" id="KAJ5397556.1"/>
    </source>
</evidence>
<sequence length="152" mass="16562">MASLWYCCGCNFGPHNSTLYGACINCGDERCAFCPEEKCYDSLRLNANTHTHTHCHEASPYPSVVAVDTAQTLSLNTKSTPIPLPDLPGMRPLSRLRQSDAQSLPLGGSAKVYSHGSLYVCCQCQDGPKLWDNQPQCVICNHTACSACTYVK</sequence>
<dbReference type="AlphaFoldDB" id="A0A9W9W324"/>
<dbReference type="OrthoDB" id="4177029at2759"/>
<evidence type="ECO:0000313" key="2">
    <source>
        <dbReference type="Proteomes" id="UP001147747"/>
    </source>
</evidence>